<dbReference type="Proteomes" id="UP000265520">
    <property type="component" value="Unassembled WGS sequence"/>
</dbReference>
<dbReference type="AlphaFoldDB" id="A0A392S7N8"/>
<sequence>MIRDCLLVRLLKVSKRLKLCPNPMQQMHLLLLLLRKQVFLELCLRIS</sequence>
<organism evidence="1 2">
    <name type="scientific">Trifolium medium</name>
    <dbReference type="NCBI Taxonomy" id="97028"/>
    <lineage>
        <taxon>Eukaryota</taxon>
        <taxon>Viridiplantae</taxon>
        <taxon>Streptophyta</taxon>
        <taxon>Embryophyta</taxon>
        <taxon>Tracheophyta</taxon>
        <taxon>Spermatophyta</taxon>
        <taxon>Magnoliopsida</taxon>
        <taxon>eudicotyledons</taxon>
        <taxon>Gunneridae</taxon>
        <taxon>Pentapetalae</taxon>
        <taxon>rosids</taxon>
        <taxon>fabids</taxon>
        <taxon>Fabales</taxon>
        <taxon>Fabaceae</taxon>
        <taxon>Papilionoideae</taxon>
        <taxon>50 kb inversion clade</taxon>
        <taxon>NPAAA clade</taxon>
        <taxon>Hologalegina</taxon>
        <taxon>IRL clade</taxon>
        <taxon>Trifolieae</taxon>
        <taxon>Trifolium</taxon>
    </lineage>
</organism>
<feature type="non-terminal residue" evidence="1">
    <location>
        <position position="47"/>
    </location>
</feature>
<evidence type="ECO:0000313" key="2">
    <source>
        <dbReference type="Proteomes" id="UP000265520"/>
    </source>
</evidence>
<proteinExistence type="predicted"/>
<name>A0A392S7N8_9FABA</name>
<evidence type="ECO:0000313" key="1">
    <source>
        <dbReference type="EMBL" id="MCI43905.1"/>
    </source>
</evidence>
<protein>
    <submittedName>
        <fullName evidence="1">Uncharacterized protein</fullName>
    </submittedName>
</protein>
<keyword evidence="2" id="KW-1185">Reference proteome</keyword>
<accession>A0A392S7N8</accession>
<dbReference type="EMBL" id="LXQA010323492">
    <property type="protein sequence ID" value="MCI43905.1"/>
    <property type="molecule type" value="Genomic_DNA"/>
</dbReference>
<reference evidence="1 2" key="1">
    <citation type="journal article" date="2018" name="Front. Plant Sci.">
        <title>Red Clover (Trifolium pratense) and Zigzag Clover (T. medium) - A Picture of Genomic Similarities and Differences.</title>
        <authorList>
            <person name="Dluhosova J."/>
            <person name="Istvanek J."/>
            <person name="Nedelnik J."/>
            <person name="Repkova J."/>
        </authorList>
    </citation>
    <scope>NUCLEOTIDE SEQUENCE [LARGE SCALE GENOMIC DNA]</scope>
    <source>
        <strain evidence="2">cv. 10/8</strain>
        <tissue evidence="1">Leaf</tissue>
    </source>
</reference>
<comment type="caution">
    <text evidence="1">The sequence shown here is derived from an EMBL/GenBank/DDBJ whole genome shotgun (WGS) entry which is preliminary data.</text>
</comment>